<dbReference type="EMBL" id="DOYJ01000110">
    <property type="protein sequence ID" value="HCB75297.1"/>
    <property type="molecule type" value="Genomic_DNA"/>
</dbReference>
<organism evidence="3 4">
    <name type="scientific">Sphingomonas bacterium</name>
    <dbReference type="NCBI Taxonomy" id="1895847"/>
    <lineage>
        <taxon>Bacteria</taxon>
        <taxon>Pseudomonadati</taxon>
        <taxon>Pseudomonadota</taxon>
        <taxon>Alphaproteobacteria</taxon>
        <taxon>Sphingomonadales</taxon>
        <taxon>Sphingomonadaceae</taxon>
        <taxon>Sphingomonas</taxon>
    </lineage>
</organism>
<dbReference type="PANTHER" id="PTHR42928">
    <property type="entry name" value="TRICARBOXYLATE-BINDING PROTEIN"/>
    <property type="match status" value="1"/>
</dbReference>
<feature type="chain" id="PRO_5017699218" evidence="2">
    <location>
        <begin position="26"/>
        <end position="79"/>
    </location>
</feature>
<gene>
    <name evidence="3" type="ORF">DEP91_03865</name>
</gene>
<comment type="caution">
    <text evidence="3">The sequence shown here is derived from an EMBL/GenBank/DDBJ whole genome shotgun (WGS) entry which is preliminary data.</text>
</comment>
<keyword evidence="2" id="KW-0732">Signal</keyword>
<evidence type="ECO:0000313" key="4">
    <source>
        <dbReference type="Proteomes" id="UP000262699"/>
    </source>
</evidence>
<accession>A0A3D0W967</accession>
<evidence type="ECO:0000313" key="3">
    <source>
        <dbReference type="EMBL" id="HCB75297.1"/>
    </source>
</evidence>
<name>A0A3D0W967_9SPHN</name>
<dbReference type="InterPro" id="IPR042100">
    <property type="entry name" value="Bug_dom1"/>
</dbReference>
<dbReference type="Gene3D" id="3.40.190.150">
    <property type="entry name" value="Bordetella uptake gene, domain 1"/>
    <property type="match status" value="1"/>
</dbReference>
<dbReference type="PANTHER" id="PTHR42928:SF5">
    <property type="entry name" value="BLR1237 PROTEIN"/>
    <property type="match status" value="1"/>
</dbReference>
<evidence type="ECO:0000256" key="1">
    <source>
        <dbReference type="ARBA" id="ARBA00006987"/>
    </source>
</evidence>
<sequence>MTFATRRTAVLTALMAALLPAGAWAQKTDYPNKPIRVVVTFPPGGSSDAMLRLLAPKVGEKLGQQIVVENKPGAGGNIG</sequence>
<dbReference type="Proteomes" id="UP000262699">
    <property type="component" value="Unassembled WGS sequence"/>
</dbReference>
<feature type="signal peptide" evidence="2">
    <location>
        <begin position="1"/>
        <end position="25"/>
    </location>
</feature>
<proteinExistence type="inferred from homology"/>
<feature type="non-terminal residue" evidence="3">
    <location>
        <position position="79"/>
    </location>
</feature>
<reference evidence="3 4" key="1">
    <citation type="journal article" date="2018" name="Nat. Biotechnol.">
        <title>A standardized bacterial taxonomy based on genome phylogeny substantially revises the tree of life.</title>
        <authorList>
            <person name="Parks D.H."/>
            <person name="Chuvochina M."/>
            <person name="Waite D.W."/>
            <person name="Rinke C."/>
            <person name="Skarshewski A."/>
            <person name="Chaumeil P.A."/>
            <person name="Hugenholtz P."/>
        </authorList>
    </citation>
    <scope>NUCLEOTIDE SEQUENCE [LARGE SCALE GENOMIC DNA]</scope>
    <source>
        <strain evidence="3">UBA9015</strain>
    </source>
</reference>
<comment type="similarity">
    <text evidence="1">Belongs to the UPF0065 (bug) family.</text>
</comment>
<dbReference type="InterPro" id="IPR005064">
    <property type="entry name" value="BUG"/>
</dbReference>
<protein>
    <submittedName>
        <fullName evidence="3">ABC transporter substrate-binding protein</fullName>
    </submittedName>
</protein>
<dbReference type="AlphaFoldDB" id="A0A3D0W967"/>
<evidence type="ECO:0000256" key="2">
    <source>
        <dbReference type="SAM" id="SignalP"/>
    </source>
</evidence>